<evidence type="ECO:0000256" key="2">
    <source>
        <dbReference type="SAM" id="MobiDB-lite"/>
    </source>
</evidence>
<keyword evidence="3" id="KW-0472">Membrane</keyword>
<reference evidence="6" key="1">
    <citation type="submission" date="2025-08" db="UniProtKB">
        <authorList>
            <consortium name="RefSeq"/>
        </authorList>
    </citation>
    <scope>IDENTIFICATION</scope>
</reference>
<name>A0ABM1E7F6_PRICU</name>
<dbReference type="InterPro" id="IPR011701">
    <property type="entry name" value="MFS"/>
</dbReference>
<feature type="domain" description="Major facilitator superfamily (MFS) profile" evidence="4">
    <location>
        <begin position="694"/>
        <end position="890"/>
    </location>
</feature>
<feature type="transmembrane region" description="Helical" evidence="3">
    <location>
        <begin position="134"/>
        <end position="158"/>
    </location>
</feature>
<dbReference type="PROSITE" id="PS50850">
    <property type="entry name" value="MFS"/>
    <property type="match status" value="1"/>
</dbReference>
<dbReference type="Pfam" id="PF07690">
    <property type="entry name" value="MFS_1"/>
    <property type="match status" value="2"/>
</dbReference>
<feature type="transmembrane region" description="Helical" evidence="3">
    <location>
        <begin position="786"/>
        <end position="808"/>
    </location>
</feature>
<dbReference type="CDD" id="cd17352">
    <property type="entry name" value="MFS_MCT_SLC16"/>
    <property type="match status" value="1"/>
</dbReference>
<evidence type="ECO:0000259" key="4">
    <source>
        <dbReference type="PROSITE" id="PS50850"/>
    </source>
</evidence>
<feature type="transmembrane region" description="Helical" evidence="3">
    <location>
        <begin position="693"/>
        <end position="709"/>
    </location>
</feature>
<keyword evidence="5" id="KW-1185">Reference proteome</keyword>
<dbReference type="SUPFAM" id="SSF103473">
    <property type="entry name" value="MFS general substrate transporter"/>
    <property type="match status" value="2"/>
</dbReference>
<dbReference type="GeneID" id="106809543"/>
<organism evidence="5 6">
    <name type="scientific">Priapulus caudatus</name>
    <name type="common">Priapulid worm</name>
    <dbReference type="NCBI Taxonomy" id="37621"/>
    <lineage>
        <taxon>Eukaryota</taxon>
        <taxon>Metazoa</taxon>
        <taxon>Ecdysozoa</taxon>
        <taxon>Scalidophora</taxon>
        <taxon>Priapulida</taxon>
        <taxon>Priapulimorpha</taxon>
        <taxon>Priapulimorphida</taxon>
        <taxon>Priapulidae</taxon>
        <taxon>Priapulus</taxon>
    </lineage>
</organism>
<dbReference type="InterPro" id="IPR020846">
    <property type="entry name" value="MFS_dom"/>
</dbReference>
<feature type="compositionally biased region" description="Low complexity" evidence="2">
    <location>
        <begin position="17"/>
        <end position="29"/>
    </location>
</feature>
<dbReference type="RefSeq" id="XP_014668127.1">
    <property type="nucleotide sequence ID" value="XM_014812641.1"/>
</dbReference>
<feature type="transmembrane region" description="Helical" evidence="3">
    <location>
        <begin position="760"/>
        <end position="780"/>
    </location>
</feature>
<dbReference type="PANTHER" id="PTHR11360:SF260">
    <property type="entry name" value="MFS DOMAIN-CONTAINING PROTEIN"/>
    <property type="match status" value="1"/>
</dbReference>
<feature type="region of interest" description="Disordered" evidence="2">
    <location>
        <begin position="554"/>
        <end position="576"/>
    </location>
</feature>
<dbReference type="InterPro" id="IPR050327">
    <property type="entry name" value="Proton-linked_MCT"/>
</dbReference>
<accession>A0ABM1E7F6</accession>
<protein>
    <submittedName>
        <fullName evidence="6">Uncharacterized protein LOC106809543</fullName>
    </submittedName>
</protein>
<keyword evidence="3" id="KW-1133">Transmembrane helix</keyword>
<dbReference type="Proteomes" id="UP000695022">
    <property type="component" value="Unplaced"/>
</dbReference>
<feature type="transmembrane region" description="Helical" evidence="3">
    <location>
        <begin position="165"/>
        <end position="184"/>
    </location>
</feature>
<feature type="transmembrane region" description="Helical" evidence="3">
    <location>
        <begin position="729"/>
        <end position="748"/>
    </location>
</feature>
<feature type="transmembrane region" description="Helical" evidence="3">
    <location>
        <begin position="196"/>
        <end position="215"/>
    </location>
</feature>
<evidence type="ECO:0000313" key="5">
    <source>
        <dbReference type="Proteomes" id="UP000695022"/>
    </source>
</evidence>
<feature type="transmembrane region" description="Helical" evidence="3">
    <location>
        <begin position="38"/>
        <end position="65"/>
    </location>
</feature>
<feature type="region of interest" description="Disordered" evidence="2">
    <location>
        <begin position="506"/>
        <end position="533"/>
    </location>
</feature>
<dbReference type="PANTHER" id="PTHR11360">
    <property type="entry name" value="MONOCARBOXYLATE TRANSPORTER"/>
    <property type="match status" value="1"/>
</dbReference>
<proteinExistence type="predicted"/>
<dbReference type="Gene3D" id="1.20.1250.20">
    <property type="entry name" value="MFS general substrate transporter like domains"/>
    <property type="match status" value="2"/>
</dbReference>
<feature type="region of interest" description="Disordered" evidence="2">
    <location>
        <begin position="1"/>
        <end position="31"/>
    </location>
</feature>
<feature type="transmembrane region" description="Helical" evidence="3">
    <location>
        <begin position="853"/>
        <end position="873"/>
    </location>
</feature>
<evidence type="ECO:0000313" key="6">
    <source>
        <dbReference type="RefSeq" id="XP_014668127.1"/>
    </source>
</evidence>
<keyword evidence="3" id="KW-0812">Transmembrane</keyword>
<evidence type="ECO:0000256" key="3">
    <source>
        <dbReference type="SAM" id="Phobius"/>
    </source>
</evidence>
<feature type="transmembrane region" description="Helical" evidence="3">
    <location>
        <begin position="820"/>
        <end position="841"/>
    </location>
</feature>
<evidence type="ECO:0000256" key="1">
    <source>
        <dbReference type="ARBA" id="ARBA00004141"/>
    </source>
</evidence>
<feature type="transmembrane region" description="Helical" evidence="3">
    <location>
        <begin position="108"/>
        <end position="128"/>
    </location>
</feature>
<gene>
    <name evidence="6" type="primary">LOC106809543</name>
</gene>
<sequence>MAEAEAKTYKQGGGEQPYADGSVSSDSSEYPPPPDGGWGWVIVLASFVVHFISDGTSFAFGVLYVEMLERFGDGGGKTAIVGALYVSVPLIAGPLAGAVVERYGCRRALIFSGVLTAVGYVLSMFATSVEMLCITLGIVAGLGLATGFVAAIVVIVYYFERRRCLATGLATCGSGIGCFAFAPLTKRLLAEYGFRGTMLITAGLFLNLVVCGALMRPLEWPDDDDDDDLSEGSEGGPLLDGCGVDARELTAMLPDRFRRAHVRWLKGQILVPCFPADLKRRSKSSCSMVDLPAVLPARLEPSVTQTQYHPSNDLKEYVSSTDHCLTSDMHSQEEYNASGPAIKKRQERRQSVRFFMPDCEYNRLVMMSENPGTAGAREILDSHRSVKPCDASHSFTSSPSTLTHSHSCQSKFDTVRSHSDILVPLPSMPEYHTSSFDYLSQDCNKPRKCVDQSLTRSHSLPSSLESSRRSSLAEWLAMPRNRQVTKRVYRRQHSLARRASDYRKPTLGRVPSFRRPPPSMVAVPIRGGAQSSRAIRRNVTSSIPLNASSLSAAGAPHSVRADIPGSPTRRKSCGPAIYPSTRSTSVILHQAGMPPTTEVVELKSKTSSKLSMSRLTFIHPREMPARRWCLYAGRCRVRATSCPDVYLSYQRPNSGMETPSLESISEETGKWHMMRTIVNSVTGMLNMSMLKNPTFLLFWLSNVILYMWYDIPYMYITDHALNMGIDSSFATFLVSLIGIVNTLGLIVMGYVGDRPELRALLLYAVCVSISGAITMLVPFLTSATALAVYASSYGFFITVNYALTSIILCDLLGVDSFASAYGLVNMGQGIANLLGPPFAGWLYDITGDYHTSFYLAGFCILLSGLSLFFMPCVQKVTARQHRLAASRIHV</sequence>
<comment type="subcellular location">
    <subcellularLocation>
        <location evidence="1">Membrane</location>
        <topology evidence="1">Multi-pass membrane protein</topology>
    </subcellularLocation>
</comment>
<dbReference type="InterPro" id="IPR036259">
    <property type="entry name" value="MFS_trans_sf"/>
</dbReference>